<name>A0A921AYS7_9BACT</name>
<dbReference type="Pfam" id="PF04306">
    <property type="entry name" value="DUF456"/>
    <property type="match status" value="1"/>
</dbReference>
<reference evidence="2" key="1">
    <citation type="journal article" date="2021" name="PeerJ">
        <title>Extensive microbial diversity within the chicken gut microbiome revealed by metagenomics and culture.</title>
        <authorList>
            <person name="Gilroy R."/>
            <person name="Ravi A."/>
            <person name="Getino M."/>
            <person name="Pursley I."/>
            <person name="Horton D.L."/>
            <person name="Alikhan N.F."/>
            <person name="Baker D."/>
            <person name="Gharbi K."/>
            <person name="Hall N."/>
            <person name="Watson M."/>
            <person name="Adriaenssens E.M."/>
            <person name="Foster-Nyarko E."/>
            <person name="Jarju S."/>
            <person name="Secka A."/>
            <person name="Antonio M."/>
            <person name="Oren A."/>
            <person name="Chaudhuri R.R."/>
            <person name="La Ragione R."/>
            <person name="Hildebrand F."/>
            <person name="Pallen M.J."/>
        </authorList>
    </citation>
    <scope>NUCLEOTIDE SEQUENCE</scope>
    <source>
        <strain evidence="2">ChiGjej2B2-19336</strain>
    </source>
</reference>
<feature type="transmembrane region" description="Helical" evidence="1">
    <location>
        <begin position="145"/>
        <end position="167"/>
    </location>
</feature>
<accession>A0A921AYS7</accession>
<evidence type="ECO:0000313" key="3">
    <source>
        <dbReference type="Proteomes" id="UP000698963"/>
    </source>
</evidence>
<dbReference type="AlphaFoldDB" id="A0A921AYS7"/>
<reference evidence="2" key="2">
    <citation type="submission" date="2021-09" db="EMBL/GenBank/DDBJ databases">
        <authorList>
            <person name="Gilroy R."/>
        </authorList>
    </citation>
    <scope>NUCLEOTIDE SEQUENCE</scope>
    <source>
        <strain evidence="2">ChiGjej2B2-19336</strain>
    </source>
</reference>
<keyword evidence="1" id="KW-0812">Transmembrane</keyword>
<keyword evidence="1" id="KW-1133">Transmembrane helix</keyword>
<sequence>MSAFFASVFLLALGVCVLLNLVTLPGNWAMAALVLAWALLVPQSGLDTLFFVLFIGLAVAGEAVEFGAQLWGAKKYGSSKVSTIAGILGTIAGAILGAPFLFGLGAVFGALLGAWAGCLLAELLLRRQPWPLALRAAQGAFVGRFLGMVIKFGLGMAMLALTASRIWPESL</sequence>
<gene>
    <name evidence="2" type="ORF">K8W16_11620</name>
</gene>
<evidence type="ECO:0000313" key="2">
    <source>
        <dbReference type="EMBL" id="HJD98278.1"/>
    </source>
</evidence>
<keyword evidence="1" id="KW-0472">Membrane</keyword>
<dbReference type="EMBL" id="DYZA01000237">
    <property type="protein sequence ID" value="HJD98278.1"/>
    <property type="molecule type" value="Genomic_DNA"/>
</dbReference>
<dbReference type="RefSeq" id="WP_304124006.1">
    <property type="nucleotide sequence ID" value="NZ_DYZA01000237.1"/>
</dbReference>
<protein>
    <submittedName>
        <fullName evidence="2">DUF456 domain-containing protein</fullName>
    </submittedName>
</protein>
<comment type="caution">
    <text evidence="2">The sequence shown here is derived from an EMBL/GenBank/DDBJ whole genome shotgun (WGS) entry which is preliminary data.</text>
</comment>
<feature type="transmembrane region" description="Helical" evidence="1">
    <location>
        <begin position="108"/>
        <end position="125"/>
    </location>
</feature>
<dbReference type="InterPro" id="IPR007403">
    <property type="entry name" value="DUF456"/>
</dbReference>
<dbReference type="PANTHER" id="PTHR39165:SF1">
    <property type="entry name" value="DUF456 DOMAIN-CONTAINING PROTEIN"/>
    <property type="match status" value="1"/>
</dbReference>
<proteinExistence type="predicted"/>
<organism evidence="2 3">
    <name type="scientific">Mailhella massiliensis</name>
    <dbReference type="NCBI Taxonomy" id="1903261"/>
    <lineage>
        <taxon>Bacteria</taxon>
        <taxon>Pseudomonadati</taxon>
        <taxon>Thermodesulfobacteriota</taxon>
        <taxon>Desulfovibrionia</taxon>
        <taxon>Desulfovibrionales</taxon>
        <taxon>Desulfovibrionaceae</taxon>
        <taxon>Mailhella</taxon>
    </lineage>
</organism>
<evidence type="ECO:0000256" key="1">
    <source>
        <dbReference type="SAM" id="Phobius"/>
    </source>
</evidence>
<feature type="transmembrane region" description="Helical" evidence="1">
    <location>
        <begin position="83"/>
        <end position="102"/>
    </location>
</feature>
<dbReference type="PANTHER" id="PTHR39165">
    <property type="entry name" value="IG HYPOTHETICAL 17883"/>
    <property type="match status" value="1"/>
</dbReference>
<feature type="transmembrane region" description="Helical" evidence="1">
    <location>
        <begin position="46"/>
        <end position="71"/>
    </location>
</feature>
<dbReference type="Proteomes" id="UP000698963">
    <property type="component" value="Unassembled WGS sequence"/>
</dbReference>